<evidence type="ECO:0000256" key="3">
    <source>
        <dbReference type="ARBA" id="ARBA00022692"/>
    </source>
</evidence>
<keyword evidence="2" id="KW-1003">Cell membrane</keyword>
<feature type="transmembrane region" description="Helical" evidence="6">
    <location>
        <begin position="46"/>
        <end position="69"/>
    </location>
</feature>
<evidence type="ECO:0000256" key="5">
    <source>
        <dbReference type="ARBA" id="ARBA00023136"/>
    </source>
</evidence>
<comment type="caution">
    <text evidence="7">The sequence shown here is derived from an EMBL/GenBank/DDBJ whole genome shotgun (WGS) entry which is preliminary data.</text>
</comment>
<evidence type="ECO:0000313" key="8">
    <source>
        <dbReference type="Proteomes" id="UP001367771"/>
    </source>
</evidence>
<evidence type="ECO:0000256" key="2">
    <source>
        <dbReference type="ARBA" id="ARBA00022475"/>
    </source>
</evidence>
<feature type="transmembrane region" description="Helical" evidence="6">
    <location>
        <begin position="123"/>
        <end position="149"/>
    </location>
</feature>
<feature type="transmembrane region" description="Helical" evidence="6">
    <location>
        <begin position="232"/>
        <end position="254"/>
    </location>
</feature>
<name>A0ABU8H5Z1_9SPHN</name>
<protein>
    <submittedName>
        <fullName evidence="7">Lysylphosphatidylglycerol synthase domain-containing protein</fullName>
    </submittedName>
</protein>
<feature type="transmembrane region" description="Helical" evidence="6">
    <location>
        <begin position="274"/>
        <end position="299"/>
    </location>
</feature>
<sequence length="322" mass="34081">MSWRSLLVAAATLAVLAISVVALRHLLADTQWSAVMTAVRALPTAALAGAAMLTVLSYGILTGFDVVALRLVGRPVPYASVALAAFTSYIFSHNLGFAALTGGAARYRIYRRHGVPLADVGQIMIVAGVTFWLGAVLLLGLSLVLLPSLPPVAHRAISPGFQTAAGLCLLALLAAYMVALGRLGGRAIRLWRWPLRLPTWRMAIVQFALGTGDLLVAASVVFVLLPQPAIMLYPAVLVGYLFAIVTSLLVHAPGGLGVFEVVMIAALPQVDRPGLVAALLAFRLIYYLIPLAIGGLLFVGHELVGLRRPCVDDGVRSFDDHP</sequence>
<evidence type="ECO:0000256" key="1">
    <source>
        <dbReference type="ARBA" id="ARBA00004651"/>
    </source>
</evidence>
<evidence type="ECO:0000256" key="4">
    <source>
        <dbReference type="ARBA" id="ARBA00022989"/>
    </source>
</evidence>
<gene>
    <name evidence="7" type="ORF">V8201_15440</name>
</gene>
<dbReference type="Proteomes" id="UP001367771">
    <property type="component" value="Unassembled WGS sequence"/>
</dbReference>
<dbReference type="Pfam" id="PF03706">
    <property type="entry name" value="LPG_synthase_TM"/>
    <property type="match status" value="1"/>
</dbReference>
<keyword evidence="8" id="KW-1185">Reference proteome</keyword>
<comment type="subcellular location">
    <subcellularLocation>
        <location evidence="1">Cell membrane</location>
        <topology evidence="1">Multi-pass membrane protein</topology>
    </subcellularLocation>
</comment>
<dbReference type="RefSeq" id="WP_336545847.1">
    <property type="nucleotide sequence ID" value="NZ_JBBBDM010000010.1"/>
</dbReference>
<accession>A0ABU8H5Z1</accession>
<dbReference type="EMBL" id="JBBBDM010000010">
    <property type="protein sequence ID" value="MEI5688485.1"/>
    <property type="molecule type" value="Genomic_DNA"/>
</dbReference>
<keyword evidence="3 6" id="KW-0812">Transmembrane</keyword>
<reference evidence="7 8" key="1">
    <citation type="journal article" date="2013" name="Int. J. Syst. Evol. Microbiol.">
        <title>Sphingomonas kyungheensis sp. nov., a bacterium with ginsenoside-converting activity isolated from soil of a ginseng field.</title>
        <authorList>
            <person name="Son H.M."/>
            <person name="Yang J.E."/>
            <person name="Park Y."/>
            <person name="Han C.K."/>
            <person name="Kim S.G."/>
            <person name="Kook M."/>
            <person name="Yi T.H."/>
        </authorList>
    </citation>
    <scope>NUCLEOTIDE SEQUENCE [LARGE SCALE GENOMIC DNA]</scope>
    <source>
        <strain evidence="7 8">LMG 26582</strain>
    </source>
</reference>
<organism evidence="7 8">
    <name type="scientific">Sphingomonas kyungheensis</name>
    <dbReference type="NCBI Taxonomy" id="1069987"/>
    <lineage>
        <taxon>Bacteria</taxon>
        <taxon>Pseudomonadati</taxon>
        <taxon>Pseudomonadota</taxon>
        <taxon>Alphaproteobacteria</taxon>
        <taxon>Sphingomonadales</taxon>
        <taxon>Sphingomonadaceae</taxon>
        <taxon>Sphingomonas</taxon>
    </lineage>
</organism>
<feature type="transmembrane region" description="Helical" evidence="6">
    <location>
        <begin position="161"/>
        <end position="183"/>
    </location>
</feature>
<keyword evidence="4 6" id="KW-1133">Transmembrane helix</keyword>
<evidence type="ECO:0000256" key="6">
    <source>
        <dbReference type="SAM" id="Phobius"/>
    </source>
</evidence>
<feature type="transmembrane region" description="Helical" evidence="6">
    <location>
        <begin position="203"/>
        <end position="225"/>
    </location>
</feature>
<evidence type="ECO:0000313" key="7">
    <source>
        <dbReference type="EMBL" id="MEI5688485.1"/>
    </source>
</evidence>
<keyword evidence="5 6" id="KW-0472">Membrane</keyword>
<proteinExistence type="predicted"/>
<feature type="transmembrane region" description="Helical" evidence="6">
    <location>
        <begin position="81"/>
        <end position="103"/>
    </location>
</feature>
<dbReference type="InterPro" id="IPR022791">
    <property type="entry name" value="L-PG_synthase/AglD"/>
</dbReference>